<keyword evidence="4" id="KW-1185">Reference proteome</keyword>
<dbReference type="InterPro" id="IPR029058">
    <property type="entry name" value="AB_hydrolase_fold"/>
</dbReference>
<reference evidence="3 4" key="1">
    <citation type="submission" date="2019-11" db="EMBL/GenBank/DDBJ databases">
        <title>Draft Genome Sequences of Six Type Strains of the Genus Massilia.</title>
        <authorList>
            <person name="Miess H."/>
            <person name="Frediansyah A."/>
            <person name="Goeker M."/>
            <person name="Gross H."/>
        </authorList>
    </citation>
    <scope>NUCLEOTIDE SEQUENCE [LARGE SCALE GENOMIC DNA]</scope>
    <source>
        <strain evidence="3 4">DSM 17513</strain>
    </source>
</reference>
<evidence type="ECO:0000313" key="4">
    <source>
        <dbReference type="Proteomes" id="UP000431684"/>
    </source>
</evidence>
<dbReference type="GO" id="GO:0016787">
    <property type="term" value="F:hydrolase activity"/>
    <property type="evidence" value="ECO:0007669"/>
    <property type="project" value="UniProtKB-KW"/>
</dbReference>
<dbReference type="InterPro" id="IPR019734">
    <property type="entry name" value="TPR_rpt"/>
</dbReference>
<keyword evidence="1" id="KW-0802">TPR repeat</keyword>
<dbReference type="PANTHER" id="PTHR33428:SF14">
    <property type="entry name" value="CARBOXYLESTERASE TYPE B DOMAIN-CONTAINING PROTEIN"/>
    <property type="match status" value="1"/>
</dbReference>
<gene>
    <name evidence="3" type="ORF">GJV26_05315</name>
</gene>
<dbReference type="Gene3D" id="3.40.50.1820">
    <property type="entry name" value="alpha/beta hydrolase"/>
    <property type="match status" value="1"/>
</dbReference>
<name>A0A6I3X874_9BURK</name>
<feature type="domain" description="Xaa-Pro dipeptidyl-peptidase-like" evidence="2">
    <location>
        <begin position="105"/>
        <end position="329"/>
    </location>
</feature>
<dbReference type="EMBL" id="WNWM01000002">
    <property type="protein sequence ID" value="MUI11906.1"/>
    <property type="molecule type" value="Genomic_DNA"/>
</dbReference>
<proteinExistence type="predicted"/>
<feature type="repeat" description="TPR" evidence="1">
    <location>
        <begin position="435"/>
        <end position="468"/>
    </location>
</feature>
<evidence type="ECO:0000256" key="1">
    <source>
        <dbReference type="PROSITE-ProRule" id="PRU00339"/>
    </source>
</evidence>
<protein>
    <submittedName>
        <fullName evidence="3">Dienelactone hydrolase</fullName>
    </submittedName>
</protein>
<dbReference type="SUPFAM" id="SSF48452">
    <property type="entry name" value="TPR-like"/>
    <property type="match status" value="1"/>
</dbReference>
<dbReference type="PROSITE" id="PS50005">
    <property type="entry name" value="TPR"/>
    <property type="match status" value="1"/>
</dbReference>
<accession>A0A6I3X874</accession>
<comment type="caution">
    <text evidence="3">The sequence shown here is derived from an EMBL/GenBank/DDBJ whole genome shotgun (WGS) entry which is preliminary data.</text>
</comment>
<dbReference type="AlphaFoldDB" id="A0A6I3X874"/>
<dbReference type="Pfam" id="PF02129">
    <property type="entry name" value="Peptidase_S15"/>
    <property type="match status" value="1"/>
</dbReference>
<keyword evidence="3" id="KW-0378">Hydrolase</keyword>
<dbReference type="PANTHER" id="PTHR33428">
    <property type="entry name" value="CHLOROPHYLLASE-2, CHLOROPLASTIC"/>
    <property type="match status" value="1"/>
</dbReference>
<dbReference type="Gene3D" id="1.25.40.10">
    <property type="entry name" value="Tetratricopeptide repeat domain"/>
    <property type="match status" value="1"/>
</dbReference>
<dbReference type="Proteomes" id="UP000431684">
    <property type="component" value="Unassembled WGS sequence"/>
</dbReference>
<dbReference type="SUPFAM" id="SSF53474">
    <property type="entry name" value="alpha/beta-Hydrolases"/>
    <property type="match status" value="1"/>
</dbReference>
<evidence type="ECO:0000313" key="3">
    <source>
        <dbReference type="EMBL" id="MUI11906.1"/>
    </source>
</evidence>
<organism evidence="3 4">
    <name type="scientific">Pseudoduganella dura</name>
    <dbReference type="NCBI Taxonomy" id="321982"/>
    <lineage>
        <taxon>Bacteria</taxon>
        <taxon>Pseudomonadati</taxon>
        <taxon>Pseudomonadota</taxon>
        <taxon>Betaproteobacteria</taxon>
        <taxon>Burkholderiales</taxon>
        <taxon>Oxalobacteraceae</taxon>
        <taxon>Telluria group</taxon>
        <taxon>Pseudoduganella</taxon>
    </lineage>
</organism>
<sequence length="485" mass="52602">MGLQVKQQYDRSRVYRTRVSLVTGKPSSGERARPMQVLVWYPAARGGKPVTFRDYYVTAATEADLTLDAAAVRRKTDTRLAEQTQGWPVGAHALAAPMRAVRDAPAQAGKFPVVIYAPSFSATAAENADLCEYLASHGYIVLSSASQGARQRSMTADIEGVETQAADIAWLVSQAGTMPNADAGRLAVAGFSWGGLANVVAAAKDDRIKALVSLDGSVRYFPQLVDGGKAAIPYVTPARLAVPMLYVAQRPASIEELSRKEKSTDFSLLNRMTYGDMYVMTMHPMAHQNFAADGLHLARDAQFDEYSRDEVTQAYGWTARYVRQFLDAYLKDDAAARAFMASKPAANGVPKHMASLEARRGGGVPPTLENFVGQLAARGFDKAAAIHEEFKAQGAGFKLEPHDINGWGYELLRDGMTEESVAIFRFGTQLYPKDANLYDSLGEAQARAGQREAAIDNYRRSLALDPKNANAVERLKALGAPPAAP</sequence>
<dbReference type="InterPro" id="IPR000383">
    <property type="entry name" value="Xaa-Pro-like_dom"/>
</dbReference>
<evidence type="ECO:0000259" key="2">
    <source>
        <dbReference type="Pfam" id="PF02129"/>
    </source>
</evidence>
<dbReference type="InterPro" id="IPR011990">
    <property type="entry name" value="TPR-like_helical_dom_sf"/>
</dbReference>
<dbReference type="SMART" id="SM00028">
    <property type="entry name" value="TPR"/>
    <property type="match status" value="1"/>
</dbReference>